<dbReference type="Gene3D" id="3.40.190.10">
    <property type="entry name" value="Periplasmic binding protein-like II"/>
    <property type="match status" value="2"/>
</dbReference>
<reference evidence="4 5" key="1">
    <citation type="journal article" date="2009" name="PLoS ONE">
        <title>Genome sequence of the pathogenic intestinal spirochete Brachyspira hyodysenteriae reveals adaptations to its lifestyle in the porcine large intestine.</title>
        <authorList>
            <person name="Bellgard M.I."/>
            <person name="Wanchanthuek P."/>
            <person name="La T."/>
            <person name="Ryan K."/>
            <person name="Moolhuijzen P."/>
            <person name="Albertyn Z."/>
            <person name="Shaban B."/>
            <person name="Motro Y."/>
            <person name="Dunn D.S."/>
            <person name="Schibeci D."/>
            <person name="Hunter A."/>
            <person name="Barrero R."/>
            <person name="Phillips N.D."/>
            <person name="Hampson D.J."/>
        </authorList>
    </citation>
    <scope>NUCLEOTIDE SEQUENCE [LARGE SCALE GENOMIC DNA]</scope>
    <source>
        <strain evidence="5">ATCC 49526 / WA1</strain>
    </source>
</reference>
<sequence>MENVKKLEDLTMFKNNIVKILAALSIVLVLFISCQKKEEKNKLYVGTNAEFEPFEYREGDQIVGFDMDLIAEAAKLIGKEIEIVDMQFDGLLPALEAKKIDIIAAGMTATEERKKFVNFTDPYYESKQTILVHSDNKDIYGFDSLEGKNVGVVLGYTGDLIVSEMSNVNVQRYSATSEAVIALKSQKVDAVVLDSEPAKQYFNQNNDLKLVISLTDEVSSEEYAIAMRKEDTELLAQMNEALKTLKENGTYDALISKYFGE</sequence>
<evidence type="ECO:0000256" key="1">
    <source>
        <dbReference type="ARBA" id="ARBA00022729"/>
    </source>
</evidence>
<dbReference type="CDD" id="cd13624">
    <property type="entry name" value="PBP2_Arg_Lys_His"/>
    <property type="match status" value="1"/>
</dbReference>
<feature type="domain" description="Solute-binding protein family 3/N-terminal" evidence="3">
    <location>
        <begin position="42"/>
        <end position="261"/>
    </location>
</feature>
<evidence type="ECO:0000313" key="4">
    <source>
        <dbReference type="EMBL" id="ACN84037.1"/>
    </source>
</evidence>
<keyword evidence="2" id="KW-1133">Transmembrane helix</keyword>
<dbReference type="EMBL" id="CP001357">
    <property type="protein sequence ID" value="ACN84037.1"/>
    <property type="molecule type" value="Genomic_DNA"/>
</dbReference>
<dbReference type="SMART" id="SM00062">
    <property type="entry name" value="PBPb"/>
    <property type="match status" value="1"/>
</dbReference>
<dbReference type="Proteomes" id="UP000001803">
    <property type="component" value="Chromosome"/>
</dbReference>
<keyword evidence="5" id="KW-1185">Reference proteome</keyword>
<dbReference type="InterPro" id="IPR001638">
    <property type="entry name" value="Solute-binding_3/MltF_N"/>
</dbReference>
<dbReference type="PANTHER" id="PTHR35936">
    <property type="entry name" value="MEMBRANE-BOUND LYTIC MUREIN TRANSGLYCOSYLASE F"/>
    <property type="match status" value="1"/>
</dbReference>
<dbReference type="AlphaFoldDB" id="A0A3B6VBN6"/>
<dbReference type="KEGG" id="bhy:BHWA1_01567"/>
<dbReference type="STRING" id="565034.BHWA1_01567"/>
<dbReference type="PROSITE" id="PS51257">
    <property type="entry name" value="PROKAR_LIPOPROTEIN"/>
    <property type="match status" value="1"/>
</dbReference>
<accession>A0A3B6VBN6</accession>
<protein>
    <submittedName>
        <fullName evidence="4">Extracellular solute-binding protein, family 3</fullName>
    </submittedName>
</protein>
<keyword evidence="1" id="KW-0732">Signal</keyword>
<dbReference type="PANTHER" id="PTHR35936:SF17">
    <property type="entry name" value="ARGININE-BINDING EXTRACELLULAR PROTEIN ARTP"/>
    <property type="match status" value="1"/>
</dbReference>
<evidence type="ECO:0000313" key="5">
    <source>
        <dbReference type="Proteomes" id="UP000001803"/>
    </source>
</evidence>
<name>A0A3B6VBN6_BRAHW</name>
<dbReference type="Pfam" id="PF00497">
    <property type="entry name" value="SBP_bac_3"/>
    <property type="match status" value="1"/>
</dbReference>
<gene>
    <name evidence="4" type="ordered locus">BHWA1_01567</name>
</gene>
<feature type="transmembrane region" description="Helical" evidence="2">
    <location>
        <begin position="16"/>
        <end position="34"/>
    </location>
</feature>
<organism evidence="4 5">
    <name type="scientific">Brachyspira hyodysenteriae (strain ATCC 49526 / WA1)</name>
    <dbReference type="NCBI Taxonomy" id="565034"/>
    <lineage>
        <taxon>Bacteria</taxon>
        <taxon>Pseudomonadati</taxon>
        <taxon>Spirochaetota</taxon>
        <taxon>Spirochaetia</taxon>
        <taxon>Brachyspirales</taxon>
        <taxon>Brachyspiraceae</taxon>
        <taxon>Brachyspira</taxon>
    </lineage>
</organism>
<evidence type="ECO:0000256" key="2">
    <source>
        <dbReference type="SAM" id="Phobius"/>
    </source>
</evidence>
<dbReference type="SUPFAM" id="SSF53850">
    <property type="entry name" value="Periplasmic binding protein-like II"/>
    <property type="match status" value="1"/>
</dbReference>
<proteinExistence type="predicted"/>
<keyword evidence="2" id="KW-0812">Transmembrane</keyword>
<evidence type="ECO:0000259" key="3">
    <source>
        <dbReference type="SMART" id="SM00062"/>
    </source>
</evidence>
<keyword evidence="2" id="KW-0472">Membrane</keyword>